<dbReference type="Proteomes" id="UP001597085">
    <property type="component" value="Unassembled WGS sequence"/>
</dbReference>
<dbReference type="EMBL" id="JBHUDK010000011">
    <property type="protein sequence ID" value="MFD1599905.1"/>
    <property type="molecule type" value="Genomic_DNA"/>
</dbReference>
<dbReference type="RefSeq" id="WP_256422422.1">
    <property type="nucleotide sequence ID" value="NZ_JANHDI010000012.1"/>
</dbReference>
<keyword evidence="3" id="KW-1185">Reference proteome</keyword>
<evidence type="ECO:0000256" key="1">
    <source>
        <dbReference type="SAM" id="MobiDB-lite"/>
    </source>
</evidence>
<dbReference type="AlphaFoldDB" id="A0ABD6CQ65"/>
<accession>A0ABD6CQ65</accession>
<organism evidence="2 3">
    <name type="scientific">Halobellus rarus</name>
    <dbReference type="NCBI Taxonomy" id="1126237"/>
    <lineage>
        <taxon>Archaea</taxon>
        <taxon>Methanobacteriati</taxon>
        <taxon>Methanobacteriota</taxon>
        <taxon>Stenosarchaea group</taxon>
        <taxon>Halobacteria</taxon>
        <taxon>Halobacteriales</taxon>
        <taxon>Haloferacaceae</taxon>
        <taxon>Halobellus</taxon>
    </lineage>
</organism>
<reference evidence="2 3" key="1">
    <citation type="journal article" date="2019" name="Int. J. Syst. Evol. Microbiol.">
        <title>The Global Catalogue of Microorganisms (GCM) 10K type strain sequencing project: providing services to taxonomists for standard genome sequencing and annotation.</title>
        <authorList>
            <consortium name="The Broad Institute Genomics Platform"/>
            <consortium name="The Broad Institute Genome Sequencing Center for Infectious Disease"/>
            <person name="Wu L."/>
            <person name="Ma J."/>
        </authorList>
    </citation>
    <scope>NUCLEOTIDE SEQUENCE [LARGE SCALE GENOMIC DNA]</scope>
    <source>
        <strain evidence="2 3">CGMCC 1.12121</strain>
    </source>
</reference>
<gene>
    <name evidence="2" type="ORF">ACFSBX_13155</name>
</gene>
<evidence type="ECO:0000313" key="2">
    <source>
        <dbReference type="EMBL" id="MFD1599905.1"/>
    </source>
</evidence>
<name>A0ABD6CQ65_9EURY</name>
<feature type="compositionally biased region" description="Acidic residues" evidence="1">
    <location>
        <begin position="169"/>
        <end position="183"/>
    </location>
</feature>
<feature type="compositionally biased region" description="Basic and acidic residues" evidence="1">
    <location>
        <begin position="216"/>
        <end position="226"/>
    </location>
</feature>
<feature type="region of interest" description="Disordered" evidence="1">
    <location>
        <begin position="154"/>
        <end position="236"/>
    </location>
</feature>
<comment type="caution">
    <text evidence="2">The sequence shown here is derived from an EMBL/GenBank/DDBJ whole genome shotgun (WGS) entry which is preliminary data.</text>
</comment>
<protein>
    <submittedName>
        <fullName evidence="2">Uncharacterized protein</fullName>
    </submittedName>
</protein>
<proteinExistence type="predicted"/>
<evidence type="ECO:0000313" key="3">
    <source>
        <dbReference type="Proteomes" id="UP001597085"/>
    </source>
</evidence>
<sequence length="275" mass="27235">MAATTTQRHTRYLACALALLVLAGTAVGVAAAADTTNIVVSPGTDSLEQGHTTTVALVVESTDGGVGALNATVALSNPDVASVEDVTIHGDPGVSNVNERPDGVTLSAALADTDDTGSVTVATVLVAADEPGTTALDVTVDVLGDENGAAYAVGSVDRPTITVASDEPGSSEDDSRNDEEAPGDDGSNGDATDGTDAPSIENDGSNGDDSATEAPTDERDGDRSVDGSESGQAAGGPVTVERFAASLPGQTSHSAALAVGAIALGALVIHRIRRF</sequence>